<name>A0A091EBE6_FUKDA</name>
<sequence length="372" mass="39619">MSCAPASCTAPGRPVRFLSRASSLFGGPDTALRGSGPVFADACAELASEPRRRMGPDASAPTPWAHLASNCIHEARHTVTNERRNRRAFMFRPVRPRLSGSPLERPSACSVNRGGGQGRALACRRLAAYPELASAGPHSVVMVSGYLGASKVRPPLKGDISMTRDSWQILFQCLEGAQNSPPSLPAALRACAQCTQWAALKELGRPSHRSSPAASWSVSLEQISLQAVNIVVTTDTDTEPFGLMRCVEQSRGVLFFRCVPGAATTRSVDLHKCESGTEKEVGVPVTLSQSDSEQQREQRTEKACGEAGSAADREAETNPASLQSSLRALRLHGNASPHPLSPAPGGPGFLCSTRFGNCIHVWPQASCVLDVD</sequence>
<keyword evidence="2" id="KW-1185">Reference proteome</keyword>
<dbReference type="EMBL" id="KN122153">
    <property type="protein sequence ID" value="KFO32591.1"/>
    <property type="molecule type" value="Genomic_DNA"/>
</dbReference>
<proteinExistence type="predicted"/>
<dbReference type="Proteomes" id="UP000028990">
    <property type="component" value="Unassembled WGS sequence"/>
</dbReference>
<reference evidence="1 2" key="1">
    <citation type="submission" date="2013-11" db="EMBL/GenBank/DDBJ databases">
        <title>The Damaraland mole rat (Fukomys damarensis) genome and evolution of African mole rats.</title>
        <authorList>
            <person name="Gladyshev V.N."/>
            <person name="Fang X."/>
        </authorList>
    </citation>
    <scope>NUCLEOTIDE SEQUENCE [LARGE SCALE GENOMIC DNA]</scope>
    <source>
        <tissue evidence="1">Liver</tissue>
    </source>
</reference>
<evidence type="ECO:0000313" key="2">
    <source>
        <dbReference type="Proteomes" id="UP000028990"/>
    </source>
</evidence>
<accession>A0A091EBE6</accession>
<evidence type="ECO:0000313" key="1">
    <source>
        <dbReference type="EMBL" id="KFO32591.1"/>
    </source>
</evidence>
<gene>
    <name evidence="1" type="ORF">H920_06002</name>
</gene>
<protein>
    <submittedName>
        <fullName evidence="1">Uncharacterized protein</fullName>
    </submittedName>
</protein>
<organism evidence="1 2">
    <name type="scientific">Fukomys damarensis</name>
    <name type="common">Damaraland mole rat</name>
    <name type="synonym">Cryptomys damarensis</name>
    <dbReference type="NCBI Taxonomy" id="885580"/>
    <lineage>
        <taxon>Eukaryota</taxon>
        <taxon>Metazoa</taxon>
        <taxon>Chordata</taxon>
        <taxon>Craniata</taxon>
        <taxon>Vertebrata</taxon>
        <taxon>Euteleostomi</taxon>
        <taxon>Mammalia</taxon>
        <taxon>Eutheria</taxon>
        <taxon>Euarchontoglires</taxon>
        <taxon>Glires</taxon>
        <taxon>Rodentia</taxon>
        <taxon>Hystricomorpha</taxon>
        <taxon>Bathyergidae</taxon>
        <taxon>Fukomys</taxon>
    </lineage>
</organism>
<dbReference type="AlphaFoldDB" id="A0A091EBE6"/>